<name>A0A816EEG9_ADIRI</name>
<proteinExistence type="predicted"/>
<protein>
    <submittedName>
        <fullName evidence="1">Uncharacterized protein</fullName>
    </submittedName>
</protein>
<sequence length="341" mass="38976">MGTTLSSKKDFNRVLAQQRKGSIVIPRFDSLQATKSETSTGPPPNPIPEIISKPAGQHQDGIVLSPGVDSLVNTNSIYPDPSSIFRNQIPLKHMDNHPPSDRTTNNNTVIISRSVTDDYDQNTTGNDCTSCAQPKNPIIERNGKQFIVKVKQRTERRYVEYLDETTQKKRFFEVIDHVPYRVVEPYKNQSQISLEQKSFPTTFQPSRRLNRAVTVLPAPADNLSDVSTSDEIEYLSETDSLEFDDQEYETIHPEDINRARNINTISSAYERNRNMSRDIIGRYDLPATIPGPFTMPINPDFQHYHHPSFDINQYISNLPYNQTNLYQDHLYTHIGDKVSYV</sequence>
<accession>A0A816EEG9</accession>
<dbReference type="AlphaFoldDB" id="A0A816EEG9"/>
<dbReference type="Proteomes" id="UP000663828">
    <property type="component" value="Unassembled WGS sequence"/>
</dbReference>
<gene>
    <name evidence="1" type="ORF">XAT740_LOCUS54568</name>
</gene>
<comment type="caution">
    <text evidence="1">The sequence shown here is derived from an EMBL/GenBank/DDBJ whole genome shotgun (WGS) entry which is preliminary data.</text>
</comment>
<reference evidence="1" key="1">
    <citation type="submission" date="2021-02" db="EMBL/GenBank/DDBJ databases">
        <authorList>
            <person name="Nowell W R."/>
        </authorList>
    </citation>
    <scope>NUCLEOTIDE SEQUENCE</scope>
</reference>
<evidence type="ECO:0000313" key="1">
    <source>
        <dbReference type="EMBL" id="CAF1648695.1"/>
    </source>
</evidence>
<keyword evidence="2" id="KW-1185">Reference proteome</keyword>
<dbReference type="EMBL" id="CAJNOR010009842">
    <property type="protein sequence ID" value="CAF1648695.1"/>
    <property type="molecule type" value="Genomic_DNA"/>
</dbReference>
<evidence type="ECO:0000313" key="2">
    <source>
        <dbReference type="Proteomes" id="UP000663828"/>
    </source>
</evidence>
<organism evidence="1 2">
    <name type="scientific">Adineta ricciae</name>
    <name type="common">Rotifer</name>
    <dbReference type="NCBI Taxonomy" id="249248"/>
    <lineage>
        <taxon>Eukaryota</taxon>
        <taxon>Metazoa</taxon>
        <taxon>Spiralia</taxon>
        <taxon>Gnathifera</taxon>
        <taxon>Rotifera</taxon>
        <taxon>Eurotatoria</taxon>
        <taxon>Bdelloidea</taxon>
        <taxon>Adinetida</taxon>
        <taxon>Adinetidae</taxon>
        <taxon>Adineta</taxon>
    </lineage>
</organism>